<keyword evidence="14" id="KW-1185">Reference proteome</keyword>
<dbReference type="Proteomes" id="UP000594260">
    <property type="component" value="Unplaced"/>
</dbReference>
<evidence type="ECO:0000256" key="4">
    <source>
        <dbReference type="ARBA" id="ARBA00022840"/>
    </source>
</evidence>
<evidence type="ECO:0000256" key="3">
    <source>
        <dbReference type="ARBA" id="ARBA00022806"/>
    </source>
</evidence>
<dbReference type="PROSITE" id="PS00039">
    <property type="entry name" value="DEAD_ATP_HELICASE"/>
    <property type="match status" value="1"/>
</dbReference>
<dbReference type="GO" id="GO:0005524">
    <property type="term" value="F:ATP binding"/>
    <property type="evidence" value="ECO:0007669"/>
    <property type="project" value="UniProtKB-UniRule"/>
</dbReference>
<dbReference type="InParanoid" id="A0A7M7JPA3"/>
<dbReference type="EnsemblMetazoa" id="XM_022793473">
    <property type="protein sequence ID" value="XP_022649208"/>
    <property type="gene ID" value="LOC111245300"/>
</dbReference>
<feature type="domain" description="Helicase ATP-binding" evidence="10">
    <location>
        <begin position="39"/>
        <end position="219"/>
    </location>
</feature>
<comment type="catalytic activity">
    <reaction evidence="8">
        <text>ATP + H2O = ADP + phosphate + H(+)</text>
        <dbReference type="Rhea" id="RHEA:13065"/>
        <dbReference type="ChEBI" id="CHEBI:15377"/>
        <dbReference type="ChEBI" id="CHEBI:15378"/>
        <dbReference type="ChEBI" id="CHEBI:30616"/>
        <dbReference type="ChEBI" id="CHEBI:43474"/>
        <dbReference type="ChEBI" id="CHEBI:456216"/>
        <dbReference type="EC" id="3.6.4.13"/>
    </reaction>
</comment>
<dbReference type="InterPro" id="IPR001650">
    <property type="entry name" value="Helicase_C-like"/>
</dbReference>
<dbReference type="InterPro" id="IPR011545">
    <property type="entry name" value="DEAD/DEAH_box_helicase_dom"/>
</dbReference>
<comment type="function">
    <text evidence="8">RNA helicase.</text>
</comment>
<dbReference type="SMART" id="SM01178">
    <property type="entry name" value="DUF4217"/>
    <property type="match status" value="1"/>
</dbReference>
<dbReference type="InterPro" id="IPR014014">
    <property type="entry name" value="RNA_helicase_DEAD_Q_motif"/>
</dbReference>
<feature type="domain" description="Helicase C-terminal" evidence="11">
    <location>
        <begin position="232"/>
        <end position="396"/>
    </location>
</feature>
<evidence type="ECO:0000256" key="6">
    <source>
        <dbReference type="PROSITE-ProRule" id="PRU00552"/>
    </source>
</evidence>
<dbReference type="SUPFAM" id="SSF52540">
    <property type="entry name" value="P-loop containing nucleoside triphosphate hydrolases"/>
    <property type="match status" value="1"/>
</dbReference>
<protein>
    <recommendedName>
        <fullName evidence="8">ATP-dependent RNA helicase</fullName>
        <ecNumber evidence="8">3.6.4.13</ecNumber>
    </recommendedName>
</protein>
<keyword evidence="3 7" id="KW-0347">Helicase</keyword>
<dbReference type="InterPro" id="IPR025313">
    <property type="entry name" value="SPB4-like_CTE"/>
</dbReference>
<feature type="compositionally biased region" description="Basic residues" evidence="9">
    <location>
        <begin position="489"/>
        <end position="499"/>
    </location>
</feature>
<evidence type="ECO:0000256" key="5">
    <source>
        <dbReference type="ARBA" id="ARBA00022884"/>
    </source>
</evidence>
<keyword evidence="1 7" id="KW-0547">Nucleotide-binding</keyword>
<dbReference type="GO" id="GO:0003723">
    <property type="term" value="F:RNA binding"/>
    <property type="evidence" value="ECO:0007669"/>
    <property type="project" value="UniProtKB-UniRule"/>
</dbReference>
<evidence type="ECO:0000259" key="12">
    <source>
        <dbReference type="PROSITE" id="PS51195"/>
    </source>
</evidence>
<proteinExistence type="inferred from homology"/>
<evidence type="ECO:0000259" key="11">
    <source>
        <dbReference type="PROSITE" id="PS51194"/>
    </source>
</evidence>
<dbReference type="RefSeq" id="XP_022649208.1">
    <property type="nucleotide sequence ID" value="XM_022793473.1"/>
</dbReference>
<evidence type="ECO:0000256" key="8">
    <source>
        <dbReference type="RuleBase" id="RU365068"/>
    </source>
</evidence>
<name>A0A7M7JPA3_VARDE</name>
<dbReference type="OMA" id="MPNEKEY"/>
<dbReference type="FunCoup" id="A0A7M7JPA3">
    <property type="interactions" value="2169"/>
</dbReference>
<evidence type="ECO:0000313" key="13">
    <source>
        <dbReference type="EnsemblMetazoa" id="XP_022649208"/>
    </source>
</evidence>
<dbReference type="CDD" id="cd18787">
    <property type="entry name" value="SF2_C_DEAD"/>
    <property type="match status" value="1"/>
</dbReference>
<keyword evidence="4 7" id="KW-0067">ATP-binding</keyword>
<dbReference type="GeneID" id="111245300"/>
<reference evidence="13" key="1">
    <citation type="submission" date="2021-01" db="UniProtKB">
        <authorList>
            <consortium name="EnsemblMetazoa"/>
        </authorList>
    </citation>
    <scope>IDENTIFICATION</scope>
</reference>
<dbReference type="GO" id="GO:0016787">
    <property type="term" value="F:hydrolase activity"/>
    <property type="evidence" value="ECO:0007669"/>
    <property type="project" value="UniProtKB-KW"/>
</dbReference>
<dbReference type="SMART" id="SM00490">
    <property type="entry name" value="HELICc"/>
    <property type="match status" value="1"/>
</dbReference>
<accession>A0A7M7JPA3</accession>
<comment type="similarity">
    <text evidence="7">Belongs to the DEAD box helicase family.</text>
</comment>
<dbReference type="SMART" id="SM00487">
    <property type="entry name" value="DEXDc"/>
    <property type="match status" value="1"/>
</dbReference>
<dbReference type="PANTHER" id="PTHR24031">
    <property type="entry name" value="RNA HELICASE"/>
    <property type="match status" value="1"/>
</dbReference>
<dbReference type="Pfam" id="PF13959">
    <property type="entry name" value="CTE_SPB4"/>
    <property type="match status" value="1"/>
</dbReference>
<dbReference type="EC" id="3.6.4.13" evidence="8"/>
<evidence type="ECO:0000259" key="10">
    <source>
        <dbReference type="PROSITE" id="PS51192"/>
    </source>
</evidence>
<dbReference type="CDD" id="cd17960">
    <property type="entry name" value="DEADc_DDX55"/>
    <property type="match status" value="1"/>
</dbReference>
<dbReference type="PROSITE" id="PS51194">
    <property type="entry name" value="HELICASE_CTER"/>
    <property type="match status" value="1"/>
</dbReference>
<dbReference type="InterPro" id="IPR014001">
    <property type="entry name" value="Helicase_ATP-bd"/>
</dbReference>
<dbReference type="AlphaFoldDB" id="A0A7M7JPA3"/>
<dbReference type="Pfam" id="PF00270">
    <property type="entry name" value="DEAD"/>
    <property type="match status" value="1"/>
</dbReference>
<evidence type="ECO:0000313" key="14">
    <source>
        <dbReference type="Proteomes" id="UP000594260"/>
    </source>
</evidence>
<dbReference type="Gene3D" id="3.40.50.300">
    <property type="entry name" value="P-loop containing nucleotide triphosphate hydrolases"/>
    <property type="match status" value="2"/>
</dbReference>
<feature type="region of interest" description="Disordered" evidence="9">
    <location>
        <begin position="484"/>
        <end position="506"/>
    </location>
</feature>
<comment type="domain">
    <text evidence="8">The Q motif is unique to and characteristic of the DEAD box family of RNA helicases and controls ATP binding and hydrolysis.</text>
</comment>
<evidence type="ECO:0000256" key="2">
    <source>
        <dbReference type="ARBA" id="ARBA00022801"/>
    </source>
</evidence>
<evidence type="ECO:0000256" key="7">
    <source>
        <dbReference type="RuleBase" id="RU000492"/>
    </source>
</evidence>
<dbReference type="Pfam" id="PF00271">
    <property type="entry name" value="Helicase_C"/>
    <property type="match status" value="1"/>
</dbReference>
<evidence type="ECO:0000256" key="1">
    <source>
        <dbReference type="ARBA" id="ARBA00022741"/>
    </source>
</evidence>
<feature type="domain" description="DEAD-box RNA helicase Q" evidence="12">
    <location>
        <begin position="8"/>
        <end position="36"/>
    </location>
</feature>
<dbReference type="PROSITE" id="PS51192">
    <property type="entry name" value="HELICASE_ATP_BIND_1"/>
    <property type="match status" value="1"/>
</dbReference>
<dbReference type="InterPro" id="IPR000629">
    <property type="entry name" value="RNA-helicase_DEAD-box_CS"/>
</dbReference>
<dbReference type="PROSITE" id="PS51195">
    <property type="entry name" value="Q_MOTIF"/>
    <property type="match status" value="1"/>
</dbReference>
<dbReference type="KEGG" id="vde:111245300"/>
<dbReference type="GO" id="GO:0003724">
    <property type="term" value="F:RNA helicase activity"/>
    <property type="evidence" value="ECO:0007669"/>
    <property type="project" value="UniProtKB-EC"/>
</dbReference>
<keyword evidence="2 7" id="KW-0378">Hydrolase</keyword>
<keyword evidence="5 8" id="KW-0694">RNA-binding</keyword>
<dbReference type="OrthoDB" id="7396459at2759"/>
<sequence length="558" mass="63105">MIFEADLQSWDKLGLSEATTERVRSLGFTAPTPVQAVCIPLLLRNKDVSAEAATGSGKTLAFVLPICEILMGNSEKLKPLAALIVSPTRELAQQTHQLFKSLKFPNLRVQLITGGHSIQKDVEKFEKMKGAHVVVGTPGRLADVLSARNANNNLCRYSRNLEILILDEADRLLELHFEILLGNILAVLPKQRRTGLFSATQTKQLDDLKRAGLRNPVTVSVKEKHNLKTPVQLQNFVTQVEPEAKLSVLVAFLKQHRTEKIMVFLSTCATVQYFHTIIKHLFPDLSMLLALHGKLRSNRSKVFAKFSGTKSGVLLCTDVMARGVDIPKVDWVVQYDPPLSGSVFVHRCGRTARMGNEGSAVVFLMPNEMSYTKFLTLNQTIKLDPMQAPENVEDVTDVIRHLEADNESIYIEAMRAFVSYIQSYRKHECNLLFRVEELEFGRLAMGYALLKIPYMPELKGKKLSGFKPPIGIISHHLEAKRAAKNARGGSKRRYKKKRKNSDIISTDMNPSAKRRLKAQLKEERELDELIMDEKLIKKEKLHKITKEQFEERFLPMDK</sequence>
<dbReference type="InterPro" id="IPR027417">
    <property type="entry name" value="P-loop_NTPase"/>
</dbReference>
<organism evidence="13 14">
    <name type="scientific">Varroa destructor</name>
    <name type="common">Honeybee mite</name>
    <dbReference type="NCBI Taxonomy" id="109461"/>
    <lineage>
        <taxon>Eukaryota</taxon>
        <taxon>Metazoa</taxon>
        <taxon>Ecdysozoa</taxon>
        <taxon>Arthropoda</taxon>
        <taxon>Chelicerata</taxon>
        <taxon>Arachnida</taxon>
        <taxon>Acari</taxon>
        <taxon>Parasitiformes</taxon>
        <taxon>Mesostigmata</taxon>
        <taxon>Gamasina</taxon>
        <taxon>Dermanyssoidea</taxon>
        <taxon>Varroidae</taxon>
        <taxon>Varroa</taxon>
    </lineage>
</organism>
<evidence type="ECO:0000256" key="9">
    <source>
        <dbReference type="SAM" id="MobiDB-lite"/>
    </source>
</evidence>
<feature type="short sequence motif" description="Q motif" evidence="6">
    <location>
        <begin position="8"/>
        <end position="36"/>
    </location>
</feature>